<organism evidence="1 2">
    <name type="scientific">Candidatus Uhrbacteria bacterium CG10_big_fil_rev_8_21_14_0_10_50_16</name>
    <dbReference type="NCBI Taxonomy" id="1975039"/>
    <lineage>
        <taxon>Bacteria</taxon>
        <taxon>Candidatus Uhriibacteriota</taxon>
    </lineage>
</organism>
<proteinExistence type="predicted"/>
<dbReference type="AlphaFoldDB" id="A0A2H0RMP8"/>
<dbReference type="Proteomes" id="UP000230084">
    <property type="component" value="Unassembled WGS sequence"/>
</dbReference>
<protein>
    <recommendedName>
        <fullName evidence="3">DUF3006 domain-containing protein</fullName>
    </recommendedName>
</protein>
<evidence type="ECO:0000313" key="2">
    <source>
        <dbReference type="Proteomes" id="UP000230084"/>
    </source>
</evidence>
<sequence length="80" mass="8941">MLSHARPAIVTNLTDSTMELTLDDVSLTWPKSEFQEISLGDTLYLVPFTKAGLEEERNEIAKSLLNTVLNPTHEDQPQGE</sequence>
<gene>
    <name evidence="1" type="ORF">COV06_01840</name>
</gene>
<accession>A0A2H0RMP8</accession>
<name>A0A2H0RMP8_9BACT</name>
<dbReference type="EMBL" id="PCYM01000002">
    <property type="protein sequence ID" value="PIR47717.1"/>
    <property type="molecule type" value="Genomic_DNA"/>
</dbReference>
<reference evidence="1 2" key="1">
    <citation type="submission" date="2017-09" db="EMBL/GenBank/DDBJ databases">
        <title>Depth-based differentiation of microbial function through sediment-hosted aquifers and enrichment of novel symbionts in the deep terrestrial subsurface.</title>
        <authorList>
            <person name="Probst A.J."/>
            <person name="Ladd B."/>
            <person name="Jarett J.K."/>
            <person name="Geller-Mcgrath D.E."/>
            <person name="Sieber C.M."/>
            <person name="Emerson J.B."/>
            <person name="Anantharaman K."/>
            <person name="Thomas B.C."/>
            <person name="Malmstrom R."/>
            <person name="Stieglmeier M."/>
            <person name="Klingl A."/>
            <person name="Woyke T."/>
            <person name="Ryan C.M."/>
            <person name="Banfield J.F."/>
        </authorList>
    </citation>
    <scope>NUCLEOTIDE SEQUENCE [LARGE SCALE GENOMIC DNA]</scope>
    <source>
        <strain evidence="1">CG10_big_fil_rev_8_21_14_0_10_50_16</strain>
    </source>
</reference>
<comment type="caution">
    <text evidence="1">The sequence shown here is derived from an EMBL/GenBank/DDBJ whole genome shotgun (WGS) entry which is preliminary data.</text>
</comment>
<evidence type="ECO:0008006" key="3">
    <source>
        <dbReference type="Google" id="ProtNLM"/>
    </source>
</evidence>
<evidence type="ECO:0000313" key="1">
    <source>
        <dbReference type="EMBL" id="PIR47717.1"/>
    </source>
</evidence>